<protein>
    <submittedName>
        <fullName evidence="2">Uncharacterized protein</fullName>
    </submittedName>
</protein>
<dbReference type="InterPro" id="IPR035189">
    <property type="entry name" value="Std1/Mth1"/>
</dbReference>
<dbReference type="OrthoDB" id="4088889at2759"/>
<proteinExistence type="predicted"/>
<dbReference type="Proteomes" id="UP000095009">
    <property type="component" value="Unassembled WGS sequence"/>
</dbReference>
<evidence type="ECO:0000313" key="2">
    <source>
        <dbReference type="EMBL" id="ODQ64148.1"/>
    </source>
</evidence>
<feature type="compositionally biased region" description="Polar residues" evidence="1">
    <location>
        <begin position="65"/>
        <end position="85"/>
    </location>
</feature>
<keyword evidence="3" id="KW-1185">Reference proteome</keyword>
<feature type="region of interest" description="Disordered" evidence="1">
    <location>
        <begin position="429"/>
        <end position="472"/>
    </location>
</feature>
<feature type="region of interest" description="Disordered" evidence="1">
    <location>
        <begin position="54"/>
        <end position="85"/>
    </location>
</feature>
<organism evidence="2 3">
    <name type="scientific">Nadsonia fulvescens var. elongata DSM 6958</name>
    <dbReference type="NCBI Taxonomy" id="857566"/>
    <lineage>
        <taxon>Eukaryota</taxon>
        <taxon>Fungi</taxon>
        <taxon>Dikarya</taxon>
        <taxon>Ascomycota</taxon>
        <taxon>Saccharomycotina</taxon>
        <taxon>Dipodascomycetes</taxon>
        <taxon>Dipodascales</taxon>
        <taxon>Dipodascales incertae sedis</taxon>
        <taxon>Nadsonia</taxon>
    </lineage>
</organism>
<name>A0A1E3PFK5_9ASCO</name>
<feature type="compositionally biased region" description="Low complexity" evidence="1">
    <location>
        <begin position="379"/>
        <end position="403"/>
    </location>
</feature>
<dbReference type="Pfam" id="PF17235">
    <property type="entry name" value="STD1"/>
    <property type="match status" value="1"/>
</dbReference>
<sequence>MNGLWQLLWPIHKPSGPSVAIPTYLQGEAEDPIDLQIKSLIYMFRRCDVSNLKPYGEEDEGVGRTSRTSSGWPTLNDDNGNINSPLSHRQLAHKRSQTLVKSPWNGSSQRTENDDHNHTTIAAGLPHGGLNDVSVTEMKKLDIIYNKREFERILYRDEHRIIIDWAKNKFRSLCILSAPPQELDQLPVLGKPEAHFQFRILRPEASDDEYINTLSQSNIYIEHDIPMATRRKLVQDILANLRSKGSIDSTQLTNTDRVVIIKTYLQKLAIEVQVIRLYRGLLQDRLRHANYVKSLPSASSASPASSASSALPPMALPSPSSILPSIMPLSTSPTRSHSQVASVFPAPANRTLRHTKSLASLIPSPVIFNDLAPTLSTTSSSSSFSGSGLGHGSSKSPERGSSSAIPIRTNARVPVNLPFLIHNNYQPAIPPPRLSSPTRVLIPSSQGKGPGTMSGNSHQANGGPGTSPVRRGAVKPLGLKNSSMIPTTAASMMATTVLGDGELDELSRDLLAQAKIAVRSRLEREKRAIIGDH</sequence>
<dbReference type="EMBL" id="KV454412">
    <property type="protein sequence ID" value="ODQ64148.1"/>
    <property type="molecule type" value="Genomic_DNA"/>
</dbReference>
<dbReference type="AlphaFoldDB" id="A0A1E3PFK5"/>
<evidence type="ECO:0000256" key="1">
    <source>
        <dbReference type="SAM" id="MobiDB-lite"/>
    </source>
</evidence>
<feature type="compositionally biased region" description="Polar residues" evidence="1">
    <location>
        <begin position="435"/>
        <end position="460"/>
    </location>
</feature>
<feature type="region of interest" description="Disordered" evidence="1">
    <location>
        <begin position="379"/>
        <end position="407"/>
    </location>
</feature>
<evidence type="ECO:0000313" key="3">
    <source>
        <dbReference type="Proteomes" id="UP000095009"/>
    </source>
</evidence>
<accession>A0A1E3PFK5</accession>
<reference evidence="2 3" key="1">
    <citation type="journal article" date="2016" name="Proc. Natl. Acad. Sci. U.S.A.">
        <title>Comparative genomics of biotechnologically important yeasts.</title>
        <authorList>
            <person name="Riley R."/>
            <person name="Haridas S."/>
            <person name="Wolfe K.H."/>
            <person name="Lopes M.R."/>
            <person name="Hittinger C.T."/>
            <person name="Goeker M."/>
            <person name="Salamov A.A."/>
            <person name="Wisecaver J.H."/>
            <person name="Long T.M."/>
            <person name="Calvey C.H."/>
            <person name="Aerts A.L."/>
            <person name="Barry K.W."/>
            <person name="Choi C."/>
            <person name="Clum A."/>
            <person name="Coughlan A.Y."/>
            <person name="Deshpande S."/>
            <person name="Douglass A.P."/>
            <person name="Hanson S.J."/>
            <person name="Klenk H.-P."/>
            <person name="LaButti K.M."/>
            <person name="Lapidus A."/>
            <person name="Lindquist E.A."/>
            <person name="Lipzen A.M."/>
            <person name="Meier-Kolthoff J.P."/>
            <person name="Ohm R.A."/>
            <person name="Otillar R.P."/>
            <person name="Pangilinan J.L."/>
            <person name="Peng Y."/>
            <person name="Rokas A."/>
            <person name="Rosa C.A."/>
            <person name="Scheuner C."/>
            <person name="Sibirny A.A."/>
            <person name="Slot J.C."/>
            <person name="Stielow J.B."/>
            <person name="Sun H."/>
            <person name="Kurtzman C.P."/>
            <person name="Blackwell M."/>
            <person name="Grigoriev I.V."/>
            <person name="Jeffries T.W."/>
        </authorList>
    </citation>
    <scope>NUCLEOTIDE SEQUENCE [LARGE SCALE GENOMIC DNA]</scope>
    <source>
        <strain evidence="2 3">DSM 6958</strain>
    </source>
</reference>
<dbReference type="STRING" id="857566.A0A1E3PFK5"/>
<gene>
    <name evidence="2" type="ORF">NADFUDRAFT_52477</name>
</gene>